<reference evidence="7" key="3">
    <citation type="submission" date="2015-02" db="UniProtKB">
        <authorList>
            <consortium name="EnsemblProtists"/>
        </authorList>
    </citation>
    <scope>IDENTIFICATION</scope>
    <source>
        <strain evidence="7">DAOM BR144</strain>
    </source>
</reference>
<keyword evidence="5" id="KW-0520">NAD</keyword>
<dbReference type="EnsemblProtists" id="PYU1_T004891">
    <property type="protein sequence ID" value="PYU1_T004891"/>
    <property type="gene ID" value="PYU1_G004880"/>
</dbReference>
<dbReference type="AlphaFoldDB" id="K3WIU9"/>
<evidence type="ECO:0000313" key="7">
    <source>
        <dbReference type="EnsemblProtists" id="PYU1_T004891"/>
    </source>
</evidence>
<dbReference type="Pfam" id="PF01885">
    <property type="entry name" value="PTS_2-RNA"/>
    <property type="match status" value="1"/>
</dbReference>
<dbReference type="SUPFAM" id="SSF56399">
    <property type="entry name" value="ADP-ribosylation"/>
    <property type="match status" value="1"/>
</dbReference>
<dbReference type="Gene3D" id="1.10.10.970">
    <property type="entry name" value="RNA 2'-phosphotransferase, Tpt1/KptA family, N-terminal domain"/>
    <property type="match status" value="1"/>
</dbReference>
<evidence type="ECO:0000256" key="4">
    <source>
        <dbReference type="ARBA" id="ARBA00022679"/>
    </source>
</evidence>
<evidence type="ECO:0000256" key="5">
    <source>
        <dbReference type="ARBA" id="ARBA00023027"/>
    </source>
</evidence>
<dbReference type="eggNOG" id="KOG2278">
    <property type="taxonomic scope" value="Eukaryota"/>
</dbReference>
<organism evidence="7 8">
    <name type="scientific">Globisporangium ultimum (strain ATCC 200006 / CBS 805.95 / DAOM BR144)</name>
    <name type="common">Pythium ultimum</name>
    <dbReference type="NCBI Taxonomy" id="431595"/>
    <lineage>
        <taxon>Eukaryota</taxon>
        <taxon>Sar</taxon>
        <taxon>Stramenopiles</taxon>
        <taxon>Oomycota</taxon>
        <taxon>Peronosporomycetes</taxon>
        <taxon>Pythiales</taxon>
        <taxon>Pythiaceae</taxon>
        <taxon>Globisporangium</taxon>
    </lineage>
</organism>
<dbReference type="PANTHER" id="PTHR12684">
    <property type="entry name" value="PUTATIVE PHOSPHOTRANSFERASE"/>
    <property type="match status" value="1"/>
</dbReference>
<keyword evidence="8" id="KW-1185">Reference proteome</keyword>
<comment type="similarity">
    <text evidence="2">Belongs to the KptA/TPT1 family.</text>
</comment>
<evidence type="ECO:0000313" key="8">
    <source>
        <dbReference type="Proteomes" id="UP000019132"/>
    </source>
</evidence>
<dbReference type="Proteomes" id="UP000019132">
    <property type="component" value="Unassembled WGS sequence"/>
</dbReference>
<dbReference type="InterPro" id="IPR042081">
    <property type="entry name" value="RNA_2'-PTrans_C"/>
</dbReference>
<name>K3WIU9_GLOUD</name>
<evidence type="ECO:0000256" key="6">
    <source>
        <dbReference type="ARBA" id="ARBA00047949"/>
    </source>
</evidence>
<evidence type="ECO:0000256" key="2">
    <source>
        <dbReference type="ARBA" id="ARBA00009836"/>
    </source>
</evidence>
<evidence type="ECO:0000256" key="3">
    <source>
        <dbReference type="ARBA" id="ARBA00012007"/>
    </source>
</evidence>
<dbReference type="HOGENOM" id="CLU_052998_1_0_1"/>
<dbReference type="STRING" id="431595.K3WIU9"/>
<dbReference type="GO" id="GO:0000215">
    <property type="term" value="F:tRNA 2'-phosphotransferase activity"/>
    <property type="evidence" value="ECO:0007669"/>
    <property type="project" value="UniProtKB-EC"/>
</dbReference>
<comment type="function">
    <text evidence="1">Catalyzes the last step of tRNA splicing, the transfer of the splice junction 2'-phosphate from ligated tRNA to NAD to produce ADP-ribose 1''-2'' cyclic phosphate.</text>
</comment>
<sequence>MAEKQQQNPKRRGRREVTPEVRLSKLLAFALRHGAEELKLDMRPSGYVELTQLLRHPKFKHTTEQEIEHVVRANEKKRFTIATDETGTIKFIRANQGHSLQLVQDDELLTPLETPDAIDKCIHGTYIKFWESIRETGLSRMTRNHIHFTTQEVVEGDVVSGMRTDCNLLLYIDFPLALADGIKFFRSSNNVVLSPGFEDSGMIDRKYFLKAVHRDGTTVYKRDA</sequence>
<dbReference type="EC" id="2.7.1.160" evidence="3"/>
<protein>
    <recommendedName>
        <fullName evidence="3">2'-phosphotransferase</fullName>
        <ecNumber evidence="3">2.7.1.160</ecNumber>
    </recommendedName>
</protein>
<proteinExistence type="inferred from homology"/>
<dbReference type="InParanoid" id="K3WIU9"/>
<dbReference type="InterPro" id="IPR042080">
    <property type="entry name" value="RNA_2'-PTrans_N"/>
</dbReference>
<comment type="catalytic activity">
    <reaction evidence="6">
        <text>2'-phospho-[ligated tRNA] + NAD(+) = mature tRNA + ADP-alpha-D-ribose 1'',2''-cyclic phosphate + nicotinamide</text>
        <dbReference type="Rhea" id="RHEA:23324"/>
        <dbReference type="Rhea" id="RHEA-COMP:11106"/>
        <dbReference type="Rhea" id="RHEA-COMP:11107"/>
        <dbReference type="ChEBI" id="CHEBI:17154"/>
        <dbReference type="ChEBI" id="CHEBI:57540"/>
        <dbReference type="ChEBI" id="CHEBI:76596"/>
        <dbReference type="ChEBI" id="CHEBI:82883"/>
        <dbReference type="ChEBI" id="CHEBI:85027"/>
        <dbReference type="EC" id="2.7.1.160"/>
    </reaction>
</comment>
<dbReference type="GO" id="GO:0006388">
    <property type="term" value="P:tRNA splicing, via endonucleolytic cleavage and ligation"/>
    <property type="evidence" value="ECO:0007669"/>
    <property type="project" value="TreeGrafter"/>
</dbReference>
<reference evidence="8" key="2">
    <citation type="submission" date="2010-04" db="EMBL/GenBank/DDBJ databases">
        <authorList>
            <person name="Buell R."/>
            <person name="Hamilton J."/>
            <person name="Hostetler J."/>
        </authorList>
    </citation>
    <scope>NUCLEOTIDE SEQUENCE [LARGE SCALE GENOMIC DNA]</scope>
    <source>
        <strain evidence="8">DAOM:BR144</strain>
    </source>
</reference>
<dbReference type="OMA" id="RHGASQM"/>
<dbReference type="InterPro" id="IPR002745">
    <property type="entry name" value="Ptrans_KptA/Tpt1"/>
</dbReference>
<reference evidence="8" key="1">
    <citation type="journal article" date="2010" name="Genome Biol.">
        <title>Genome sequence of the necrotrophic plant pathogen Pythium ultimum reveals original pathogenicity mechanisms and effector repertoire.</title>
        <authorList>
            <person name="Levesque C.A."/>
            <person name="Brouwer H."/>
            <person name="Cano L."/>
            <person name="Hamilton J.P."/>
            <person name="Holt C."/>
            <person name="Huitema E."/>
            <person name="Raffaele S."/>
            <person name="Robideau G.P."/>
            <person name="Thines M."/>
            <person name="Win J."/>
            <person name="Zerillo M.M."/>
            <person name="Beakes G.W."/>
            <person name="Boore J.L."/>
            <person name="Busam D."/>
            <person name="Dumas B."/>
            <person name="Ferriera S."/>
            <person name="Fuerstenberg S.I."/>
            <person name="Gachon C.M."/>
            <person name="Gaulin E."/>
            <person name="Govers F."/>
            <person name="Grenville-Briggs L."/>
            <person name="Horner N."/>
            <person name="Hostetler J."/>
            <person name="Jiang R.H."/>
            <person name="Johnson J."/>
            <person name="Krajaejun T."/>
            <person name="Lin H."/>
            <person name="Meijer H.J."/>
            <person name="Moore B."/>
            <person name="Morris P."/>
            <person name="Phuntmart V."/>
            <person name="Puiu D."/>
            <person name="Shetty J."/>
            <person name="Stajich J.E."/>
            <person name="Tripathy S."/>
            <person name="Wawra S."/>
            <person name="van West P."/>
            <person name="Whitty B.R."/>
            <person name="Coutinho P.M."/>
            <person name="Henrissat B."/>
            <person name="Martin F."/>
            <person name="Thomas P.D."/>
            <person name="Tyler B.M."/>
            <person name="De Vries R.P."/>
            <person name="Kamoun S."/>
            <person name="Yandell M."/>
            <person name="Tisserat N."/>
            <person name="Buell C.R."/>
        </authorList>
    </citation>
    <scope>NUCLEOTIDE SEQUENCE</scope>
    <source>
        <strain evidence="8">DAOM:BR144</strain>
    </source>
</reference>
<dbReference type="VEuPathDB" id="FungiDB:PYU1_G004880"/>
<dbReference type="EMBL" id="GL376564">
    <property type="status" value="NOT_ANNOTATED_CDS"/>
    <property type="molecule type" value="Genomic_DNA"/>
</dbReference>
<dbReference type="Gene3D" id="3.20.170.30">
    <property type="match status" value="1"/>
</dbReference>
<evidence type="ECO:0000256" key="1">
    <source>
        <dbReference type="ARBA" id="ARBA00003343"/>
    </source>
</evidence>
<dbReference type="PANTHER" id="PTHR12684:SF2">
    <property type="entry name" value="TRNA 2'-PHOSPHOTRANSFERASE 1"/>
    <property type="match status" value="1"/>
</dbReference>
<accession>K3WIU9</accession>
<keyword evidence="4" id="KW-0808">Transferase</keyword>